<dbReference type="EMBL" id="LWDX02064340">
    <property type="protein sequence ID" value="OEL16032.1"/>
    <property type="molecule type" value="Genomic_DNA"/>
</dbReference>
<dbReference type="InterPro" id="IPR036047">
    <property type="entry name" value="F-box-like_dom_sf"/>
</dbReference>
<keyword evidence="2" id="KW-1185">Reference proteome</keyword>
<dbReference type="PANTHER" id="PTHR47149">
    <property type="entry name" value="F-BOX PROTEIN RMF"/>
    <property type="match status" value="1"/>
</dbReference>
<dbReference type="OrthoDB" id="8062037at2759"/>
<gene>
    <name evidence="1" type="ORF">BAE44_0022950</name>
</gene>
<sequence length="258" mass="29195">MWTEVAKHLCGFDLLRLSSTCRWFHRLLADDTIWRYAFFRDLDLSDANPRIHRPLYRSWQHLYFAAFNGSHAYSLCQSGEHRSSWRIGSFLLDSPQMLLMGKLPVPRWLPPNPNDLQLGIAMMGACKLHNARPGIWITGTCPRPMPISAALPSLEAYWDQTLVYEDLGEHLQDENVNDAFCAVVNAKRLTSPSTAVVLNKSWAGKREDLLTKYRASTTSAAIHTNLQPNGGLVSQFEAMRDTARDGQIVSVRISQILL</sequence>
<name>A0A1E5USZ4_9POAL</name>
<dbReference type="GO" id="GO:0061458">
    <property type="term" value="P:reproductive system development"/>
    <property type="evidence" value="ECO:0007669"/>
    <property type="project" value="TreeGrafter"/>
</dbReference>
<dbReference type="GO" id="GO:0005634">
    <property type="term" value="C:nucleus"/>
    <property type="evidence" value="ECO:0007669"/>
    <property type="project" value="TreeGrafter"/>
</dbReference>
<reference evidence="1 2" key="1">
    <citation type="submission" date="2016-09" db="EMBL/GenBank/DDBJ databases">
        <title>The draft genome of Dichanthelium oligosanthes: A C3 panicoid grass species.</title>
        <authorList>
            <person name="Studer A.J."/>
            <person name="Schnable J.C."/>
            <person name="Brutnell T.P."/>
        </authorList>
    </citation>
    <scope>NUCLEOTIDE SEQUENCE [LARGE SCALE GENOMIC DNA]</scope>
    <source>
        <strain evidence="2">cv. Kellogg 1175</strain>
        <tissue evidence="1">Leaf</tissue>
    </source>
</reference>
<dbReference type="Proteomes" id="UP000095767">
    <property type="component" value="Unassembled WGS sequence"/>
</dbReference>
<accession>A0A1E5USZ4</accession>
<organism evidence="1 2">
    <name type="scientific">Dichanthelium oligosanthes</name>
    <dbReference type="NCBI Taxonomy" id="888268"/>
    <lineage>
        <taxon>Eukaryota</taxon>
        <taxon>Viridiplantae</taxon>
        <taxon>Streptophyta</taxon>
        <taxon>Embryophyta</taxon>
        <taxon>Tracheophyta</taxon>
        <taxon>Spermatophyta</taxon>
        <taxon>Magnoliopsida</taxon>
        <taxon>Liliopsida</taxon>
        <taxon>Poales</taxon>
        <taxon>Poaceae</taxon>
        <taxon>PACMAD clade</taxon>
        <taxon>Panicoideae</taxon>
        <taxon>Panicodae</taxon>
        <taxon>Paniceae</taxon>
        <taxon>Dichantheliinae</taxon>
        <taxon>Dichanthelium</taxon>
    </lineage>
</organism>
<dbReference type="PANTHER" id="PTHR47149:SF1">
    <property type="entry name" value="F-BOX PROTEIN RMF"/>
    <property type="match status" value="1"/>
</dbReference>
<comment type="caution">
    <text evidence="1">The sequence shown here is derived from an EMBL/GenBank/DDBJ whole genome shotgun (WGS) entry which is preliminary data.</text>
</comment>
<dbReference type="STRING" id="888268.A0A1E5USZ4"/>
<evidence type="ECO:0000313" key="1">
    <source>
        <dbReference type="EMBL" id="OEL16032.1"/>
    </source>
</evidence>
<dbReference type="SUPFAM" id="SSF81383">
    <property type="entry name" value="F-box domain"/>
    <property type="match status" value="1"/>
</dbReference>
<protein>
    <submittedName>
        <fullName evidence="1">Putative F-box protein</fullName>
    </submittedName>
</protein>
<evidence type="ECO:0000313" key="2">
    <source>
        <dbReference type="Proteomes" id="UP000095767"/>
    </source>
</evidence>
<dbReference type="AlphaFoldDB" id="A0A1E5USZ4"/>
<proteinExistence type="predicted"/>